<dbReference type="EMBL" id="JANSKA010000001">
    <property type="protein sequence ID" value="MCR9035355.1"/>
    <property type="molecule type" value="Genomic_DNA"/>
</dbReference>
<evidence type="ECO:0000313" key="2">
    <source>
        <dbReference type="EMBL" id="MCR9035355.1"/>
    </source>
</evidence>
<dbReference type="InterPro" id="IPR007074">
    <property type="entry name" value="LicD/FKTN/FKRP_NTP_transf"/>
</dbReference>
<dbReference type="PANTHER" id="PTHR43404:SF2">
    <property type="entry name" value="LIPOPOLYSACCHARIDE CHOLINEPHOSPHOTRANSFERASE LICD"/>
    <property type="match status" value="1"/>
</dbReference>
<comment type="caution">
    <text evidence="2">The sequence shown here is derived from an EMBL/GenBank/DDBJ whole genome shotgun (WGS) entry which is preliminary data.</text>
</comment>
<keyword evidence="3" id="KW-1185">Reference proteome</keyword>
<name>A0ABT1Z568_9ACTN</name>
<accession>A0ABT1Z568</accession>
<sequence length="308" mass="34896">MGAKRNVSLSTFDAFKHVKVDSDLIRVEGDVLHRLQRVLLMMLKDFDALCSQEGLTYTLGGGSCLGAVRHHGFIPWDDDLDVNMSRESFDKLCKVFASRPSTKYILQAPGDSGYELGFGRIRLRNTTLKTRDDFDETECGVYIDIFIIENAPSSPVARFFHGVVSQALGFRYSCRRFFEHKDTYLALAGDDDNFAHIIRVKSGIGHLFSRKTTSQCCLDWDKWNSKYSDKNTGFITIPVGRKHYFGELLAKEKYFPASSGTFEDMLVPLPHSADTYLKGLYGPEYMEVPPADDRESHVVYEIDFGPYA</sequence>
<proteinExistence type="predicted"/>
<dbReference type="Pfam" id="PF04991">
    <property type="entry name" value="LicD"/>
    <property type="match status" value="1"/>
</dbReference>
<evidence type="ECO:0000313" key="3">
    <source>
        <dbReference type="Proteomes" id="UP001204320"/>
    </source>
</evidence>
<reference evidence="2 3" key="1">
    <citation type="submission" date="2022-08" db="EMBL/GenBank/DDBJ databases">
        <title>Tractidigestivibacter montrealensis type strain KD21.</title>
        <authorList>
            <person name="Diop K."/>
            <person name="Richard C."/>
            <person name="Routy B."/>
        </authorList>
    </citation>
    <scope>NUCLEOTIDE SEQUENCE [LARGE SCALE GENOMIC DNA]</scope>
    <source>
        <strain evidence="2 3">KD21</strain>
    </source>
</reference>
<evidence type="ECO:0000259" key="1">
    <source>
        <dbReference type="Pfam" id="PF04991"/>
    </source>
</evidence>
<organism evidence="2 3">
    <name type="scientific">Tractidigestivibacter montrealensis</name>
    <dbReference type="NCBI Taxonomy" id="2972466"/>
    <lineage>
        <taxon>Bacteria</taxon>
        <taxon>Bacillati</taxon>
        <taxon>Actinomycetota</taxon>
        <taxon>Coriobacteriia</taxon>
        <taxon>Coriobacteriales</taxon>
        <taxon>Atopobiaceae</taxon>
        <taxon>Tractidigestivibacter</taxon>
    </lineage>
</organism>
<protein>
    <submittedName>
        <fullName evidence="2">LicD family protein</fullName>
    </submittedName>
</protein>
<feature type="domain" description="LicD/FKTN/FKRP nucleotidyltransferase" evidence="1">
    <location>
        <begin position="50"/>
        <end position="282"/>
    </location>
</feature>
<dbReference type="Proteomes" id="UP001204320">
    <property type="component" value="Unassembled WGS sequence"/>
</dbReference>
<dbReference type="PANTHER" id="PTHR43404">
    <property type="entry name" value="LIPOPOLYSACCHARIDE CHOLINEPHOSPHOTRANSFERASE LICD"/>
    <property type="match status" value="1"/>
</dbReference>
<dbReference type="RefSeq" id="WP_258498147.1">
    <property type="nucleotide sequence ID" value="NZ_JANSKA010000001.1"/>
</dbReference>
<dbReference type="InterPro" id="IPR052942">
    <property type="entry name" value="LPS_cholinephosphotransferase"/>
</dbReference>
<gene>
    <name evidence="2" type="ORF">NVS32_00065</name>
</gene>